<keyword evidence="1" id="KW-0472">Membrane</keyword>
<accession>A0A382J215</accession>
<feature type="transmembrane region" description="Helical" evidence="1">
    <location>
        <begin position="57"/>
        <end position="78"/>
    </location>
</feature>
<dbReference type="EMBL" id="UINC01071150">
    <property type="protein sequence ID" value="SVC05848.1"/>
    <property type="molecule type" value="Genomic_DNA"/>
</dbReference>
<name>A0A382J215_9ZZZZ</name>
<reference evidence="2" key="1">
    <citation type="submission" date="2018-05" db="EMBL/GenBank/DDBJ databases">
        <authorList>
            <person name="Lanie J.A."/>
            <person name="Ng W.-L."/>
            <person name="Kazmierczak K.M."/>
            <person name="Andrzejewski T.M."/>
            <person name="Davidsen T.M."/>
            <person name="Wayne K.J."/>
            <person name="Tettelin H."/>
            <person name="Glass J.I."/>
            <person name="Rusch D."/>
            <person name="Podicherti R."/>
            <person name="Tsui H.-C.T."/>
            <person name="Winkler M.E."/>
        </authorList>
    </citation>
    <scope>NUCLEOTIDE SEQUENCE</scope>
</reference>
<evidence type="ECO:0000313" key="2">
    <source>
        <dbReference type="EMBL" id="SVC05848.1"/>
    </source>
</evidence>
<sequence length="80" mass="9165">MDILHKKNVKYFFQNVQKAKKQAKRNLEPGEKTTIIFKTIGSDILTTAELGVGKRRVAHLLGMYGAILFWISSTIMIFCY</sequence>
<organism evidence="2">
    <name type="scientific">marine metagenome</name>
    <dbReference type="NCBI Taxonomy" id="408172"/>
    <lineage>
        <taxon>unclassified sequences</taxon>
        <taxon>metagenomes</taxon>
        <taxon>ecological metagenomes</taxon>
    </lineage>
</organism>
<evidence type="ECO:0000256" key="1">
    <source>
        <dbReference type="SAM" id="Phobius"/>
    </source>
</evidence>
<proteinExistence type="predicted"/>
<keyword evidence="1" id="KW-1133">Transmembrane helix</keyword>
<keyword evidence="1" id="KW-0812">Transmembrane</keyword>
<protein>
    <submittedName>
        <fullName evidence="2">Uncharacterized protein</fullName>
    </submittedName>
</protein>
<gene>
    <name evidence="2" type="ORF">METZ01_LOCUS258702</name>
</gene>
<feature type="non-terminal residue" evidence="2">
    <location>
        <position position="80"/>
    </location>
</feature>
<dbReference type="AlphaFoldDB" id="A0A382J215"/>